<evidence type="ECO:0000313" key="3">
    <source>
        <dbReference type="Proteomes" id="UP000299102"/>
    </source>
</evidence>
<evidence type="ECO:0000256" key="1">
    <source>
        <dbReference type="SAM" id="MobiDB-lite"/>
    </source>
</evidence>
<protein>
    <submittedName>
        <fullName evidence="2">Uncharacterized protein</fullName>
    </submittedName>
</protein>
<gene>
    <name evidence="2" type="ORF">EVAR_93741_1</name>
</gene>
<feature type="compositionally biased region" description="Low complexity" evidence="1">
    <location>
        <begin position="62"/>
        <end position="76"/>
    </location>
</feature>
<feature type="compositionally biased region" description="Basic and acidic residues" evidence="1">
    <location>
        <begin position="80"/>
        <end position="94"/>
    </location>
</feature>
<dbReference type="EMBL" id="BGZK01000120">
    <property type="protein sequence ID" value="GBP20627.1"/>
    <property type="molecule type" value="Genomic_DNA"/>
</dbReference>
<sequence length="100" mass="10552">MVAAPLLTMEFIKRPNSPLISAYRASAADGRGWTPANAFVNTQLHLQRASTPSSRERSGLKASAASSIAAANSSRAVMGRNDEVRGARAGDRPARVKSSK</sequence>
<feature type="region of interest" description="Disordered" evidence="1">
    <location>
        <begin position="46"/>
        <end position="100"/>
    </location>
</feature>
<reference evidence="2 3" key="1">
    <citation type="journal article" date="2019" name="Commun. Biol.">
        <title>The bagworm genome reveals a unique fibroin gene that provides high tensile strength.</title>
        <authorList>
            <person name="Kono N."/>
            <person name="Nakamura H."/>
            <person name="Ohtoshi R."/>
            <person name="Tomita M."/>
            <person name="Numata K."/>
            <person name="Arakawa K."/>
        </authorList>
    </citation>
    <scope>NUCLEOTIDE SEQUENCE [LARGE SCALE GENOMIC DNA]</scope>
</reference>
<comment type="caution">
    <text evidence="2">The sequence shown here is derived from an EMBL/GenBank/DDBJ whole genome shotgun (WGS) entry which is preliminary data.</text>
</comment>
<evidence type="ECO:0000313" key="2">
    <source>
        <dbReference type="EMBL" id="GBP20627.1"/>
    </source>
</evidence>
<proteinExistence type="predicted"/>
<dbReference type="Proteomes" id="UP000299102">
    <property type="component" value="Unassembled WGS sequence"/>
</dbReference>
<organism evidence="2 3">
    <name type="scientific">Eumeta variegata</name>
    <name type="common">Bagworm moth</name>
    <name type="synonym">Eumeta japonica</name>
    <dbReference type="NCBI Taxonomy" id="151549"/>
    <lineage>
        <taxon>Eukaryota</taxon>
        <taxon>Metazoa</taxon>
        <taxon>Ecdysozoa</taxon>
        <taxon>Arthropoda</taxon>
        <taxon>Hexapoda</taxon>
        <taxon>Insecta</taxon>
        <taxon>Pterygota</taxon>
        <taxon>Neoptera</taxon>
        <taxon>Endopterygota</taxon>
        <taxon>Lepidoptera</taxon>
        <taxon>Glossata</taxon>
        <taxon>Ditrysia</taxon>
        <taxon>Tineoidea</taxon>
        <taxon>Psychidae</taxon>
        <taxon>Oiketicinae</taxon>
        <taxon>Eumeta</taxon>
    </lineage>
</organism>
<keyword evidence="3" id="KW-1185">Reference proteome</keyword>
<name>A0A4C1U3E7_EUMVA</name>
<accession>A0A4C1U3E7</accession>
<dbReference type="AlphaFoldDB" id="A0A4C1U3E7"/>